<dbReference type="PANTHER" id="PTHR15263">
    <property type="entry name" value="I-KAPPA-B-LIKE PROTEIN IKBL"/>
    <property type="match status" value="1"/>
</dbReference>
<protein>
    <submittedName>
        <fullName evidence="7">Uncharacterized protein</fullName>
    </submittedName>
</protein>
<gene>
    <name evidence="7" type="ORF">FB192DRAFT_1262543</name>
</gene>
<dbReference type="GO" id="GO:0043124">
    <property type="term" value="P:negative regulation of canonical NF-kappaB signal transduction"/>
    <property type="evidence" value="ECO:0007669"/>
    <property type="project" value="InterPro"/>
</dbReference>
<feature type="region of interest" description="Disordered" evidence="6">
    <location>
        <begin position="113"/>
        <end position="138"/>
    </location>
</feature>
<dbReference type="InterPro" id="IPR038753">
    <property type="entry name" value="NFKBIL1"/>
</dbReference>
<feature type="region of interest" description="Disordered" evidence="6">
    <location>
        <begin position="1"/>
        <end position="55"/>
    </location>
</feature>
<keyword evidence="5" id="KW-0539">Nucleus</keyword>
<feature type="non-terminal residue" evidence="7">
    <location>
        <position position="1"/>
    </location>
</feature>
<feature type="region of interest" description="Disordered" evidence="6">
    <location>
        <begin position="70"/>
        <end position="90"/>
    </location>
</feature>
<feature type="compositionally biased region" description="Polar residues" evidence="6">
    <location>
        <begin position="75"/>
        <end position="87"/>
    </location>
</feature>
<evidence type="ECO:0000256" key="5">
    <source>
        <dbReference type="ARBA" id="ARBA00023242"/>
    </source>
</evidence>
<dbReference type="Proteomes" id="UP000469890">
    <property type="component" value="Unassembled WGS sequence"/>
</dbReference>
<reference evidence="7 8" key="1">
    <citation type="submission" date="2019-09" db="EMBL/GenBank/DDBJ databases">
        <authorList>
            <consortium name="DOE Joint Genome Institute"/>
            <person name="Mondo S.J."/>
            <person name="Navarro-Mendoza M.I."/>
            <person name="Perez-Arques C."/>
            <person name="Panchal S."/>
            <person name="Nicolas F.E."/>
            <person name="Ganguly P."/>
            <person name="Pangilinan J."/>
            <person name="Grigoriev I."/>
            <person name="Heitman J."/>
            <person name="Sanya K."/>
            <person name="Garre V."/>
        </authorList>
    </citation>
    <scope>NUCLEOTIDE SEQUENCE [LARGE SCALE GENOMIC DNA]</scope>
    <source>
        <strain evidence="7 8">MU402</strain>
    </source>
</reference>
<evidence type="ECO:0000256" key="3">
    <source>
        <dbReference type="ARBA" id="ARBA00022737"/>
    </source>
</evidence>
<keyword evidence="2" id="KW-0597">Phosphoprotein</keyword>
<proteinExistence type="predicted"/>
<comment type="subcellular location">
    <subcellularLocation>
        <location evidence="1">Nucleus</location>
    </subcellularLocation>
</comment>
<dbReference type="AlphaFoldDB" id="A0A8H4EWI6"/>
<dbReference type="PANTHER" id="PTHR15263:SF1">
    <property type="entry name" value="NF-KAPPA-B INHIBITOR-LIKE PROTEIN 1"/>
    <property type="match status" value="1"/>
</dbReference>
<evidence type="ECO:0000256" key="4">
    <source>
        <dbReference type="ARBA" id="ARBA00023043"/>
    </source>
</evidence>
<feature type="compositionally biased region" description="Basic residues" evidence="6">
    <location>
        <begin position="10"/>
        <end position="30"/>
    </location>
</feature>
<keyword evidence="3" id="KW-0677">Repeat</keyword>
<comment type="caution">
    <text evidence="7">The sequence shown here is derived from an EMBL/GenBank/DDBJ whole genome shotgun (WGS) entry which is preliminary data.</text>
</comment>
<dbReference type="EMBL" id="JAAECE010000012">
    <property type="protein sequence ID" value="KAF1796414.1"/>
    <property type="molecule type" value="Genomic_DNA"/>
</dbReference>
<feature type="non-terminal residue" evidence="7">
    <location>
        <position position="259"/>
    </location>
</feature>
<evidence type="ECO:0000313" key="8">
    <source>
        <dbReference type="Proteomes" id="UP000469890"/>
    </source>
</evidence>
<keyword evidence="4" id="KW-0040">ANK repeat</keyword>
<organism evidence="7 8">
    <name type="scientific">Mucor circinelloides f. lusitanicus</name>
    <name type="common">Mucor racemosus var. lusitanicus</name>
    <dbReference type="NCBI Taxonomy" id="29924"/>
    <lineage>
        <taxon>Eukaryota</taxon>
        <taxon>Fungi</taxon>
        <taxon>Fungi incertae sedis</taxon>
        <taxon>Mucoromycota</taxon>
        <taxon>Mucoromycotina</taxon>
        <taxon>Mucoromycetes</taxon>
        <taxon>Mucorales</taxon>
        <taxon>Mucorineae</taxon>
        <taxon>Mucoraceae</taxon>
        <taxon>Mucor</taxon>
    </lineage>
</organism>
<sequence length="259" mass="31161">KLRYKEHEKKERKHSRHDKAHKKHKKKKEKPYKPPTLYEEEGGWVPPSSSHKEDEAAWREHLFDAMIDDEGQDPFYTTYSQPTPSDTMTEEEYRQHIVNGMYRRTHADDIAAEEKRQAEKEKKRQERENIKQEQERRHAEQIRLQEAYSQLKNLNSSKSDYAEKWKKLDALDVIHKKDIPWPIVGKTFSLDSVRSFVVDGAKESSEMKKHVRKEQTRYHPDKFITRYMKKFEGSDKERERVLTHINEISGWLNEIWTQL</sequence>
<accession>A0A8H4EWI6</accession>
<evidence type="ECO:0000313" key="7">
    <source>
        <dbReference type="EMBL" id="KAF1796414.1"/>
    </source>
</evidence>
<name>A0A8H4EWI6_MUCCL</name>
<evidence type="ECO:0000256" key="1">
    <source>
        <dbReference type="ARBA" id="ARBA00004123"/>
    </source>
</evidence>
<evidence type="ECO:0000256" key="2">
    <source>
        <dbReference type="ARBA" id="ARBA00022553"/>
    </source>
</evidence>
<dbReference type="GO" id="GO:0005634">
    <property type="term" value="C:nucleus"/>
    <property type="evidence" value="ECO:0007669"/>
    <property type="project" value="UniProtKB-SubCell"/>
</dbReference>
<evidence type="ECO:0000256" key="6">
    <source>
        <dbReference type="SAM" id="MobiDB-lite"/>
    </source>
</evidence>